<evidence type="ECO:0000313" key="4">
    <source>
        <dbReference type="Proteomes" id="UP000002729"/>
    </source>
</evidence>
<dbReference type="Proteomes" id="UP000002729">
    <property type="component" value="Unassembled WGS sequence"/>
</dbReference>
<gene>
    <name evidence="3" type="ORF">AURANDRAFT_66104</name>
</gene>
<keyword evidence="1" id="KW-0175">Coiled coil</keyword>
<keyword evidence="4" id="KW-1185">Reference proteome</keyword>
<feature type="region of interest" description="Disordered" evidence="2">
    <location>
        <begin position="454"/>
        <end position="500"/>
    </location>
</feature>
<feature type="coiled-coil region" evidence="1">
    <location>
        <begin position="350"/>
        <end position="420"/>
    </location>
</feature>
<reference evidence="3 4" key="1">
    <citation type="journal article" date="2011" name="Proc. Natl. Acad. Sci. U.S.A.">
        <title>Niche of harmful alga Aureococcus anophagefferens revealed through ecogenomics.</title>
        <authorList>
            <person name="Gobler C.J."/>
            <person name="Berry D.L."/>
            <person name="Dyhrman S.T."/>
            <person name="Wilhelm S.W."/>
            <person name="Salamov A."/>
            <person name="Lobanov A.V."/>
            <person name="Zhang Y."/>
            <person name="Collier J.L."/>
            <person name="Wurch L.L."/>
            <person name="Kustka A.B."/>
            <person name="Dill B.D."/>
            <person name="Shah M."/>
            <person name="VerBerkmoes N.C."/>
            <person name="Kuo A."/>
            <person name="Terry A."/>
            <person name="Pangilinan J."/>
            <person name="Lindquist E.A."/>
            <person name="Lucas S."/>
            <person name="Paulsen I.T."/>
            <person name="Hattenrath-Lehmann T.K."/>
            <person name="Talmage S.C."/>
            <person name="Walker E.A."/>
            <person name="Koch F."/>
            <person name="Burson A.M."/>
            <person name="Marcoval M.A."/>
            <person name="Tang Y.Z."/>
            <person name="Lecleir G.R."/>
            <person name="Coyne K.J."/>
            <person name="Berg G.M."/>
            <person name="Bertrand E.M."/>
            <person name="Saito M.A."/>
            <person name="Gladyshev V.N."/>
            <person name="Grigoriev I.V."/>
        </authorList>
    </citation>
    <scope>NUCLEOTIDE SEQUENCE [LARGE SCALE GENOMIC DNA]</scope>
    <source>
        <strain evidence="4">CCMP 1984</strain>
    </source>
</reference>
<organism evidence="4">
    <name type="scientific">Aureococcus anophagefferens</name>
    <name type="common">Harmful bloom alga</name>
    <dbReference type="NCBI Taxonomy" id="44056"/>
    <lineage>
        <taxon>Eukaryota</taxon>
        <taxon>Sar</taxon>
        <taxon>Stramenopiles</taxon>
        <taxon>Ochrophyta</taxon>
        <taxon>Pelagophyceae</taxon>
        <taxon>Pelagomonadales</taxon>
        <taxon>Pelagomonadaceae</taxon>
        <taxon>Aureococcus</taxon>
    </lineage>
</organism>
<evidence type="ECO:0000313" key="3">
    <source>
        <dbReference type="EMBL" id="EGB05906.1"/>
    </source>
</evidence>
<dbReference type="RefSeq" id="XP_009039448.1">
    <property type="nucleotide sequence ID" value="XM_009041200.1"/>
</dbReference>
<sequence>MLAAVEGEMTEVALLKSQVAALERVVELQETAMAAGAAKHFGARGDAASYEAVLSRWRREVFASLVRGSAASRARAAGAAAAAAAAEERARGAVALDAEALMRGVFCALDGGDAGAVPRAALRAALRGDERLGDLMRHWVGAEGWGDVLDALDARLGGGGDVTWGEVLLLFVPDAADAGAPPVAATAAAPPPELELALVLSAPAPGGEAAPRLGALGAPRLRAECLRLVRDRAALLRACAASARAAARSRDDAALLWRHELRLATLDRDRAVRDARAAEAARGDAEARLAAADAARAAAAADTAAAAAADAARADADRRRGAAALDDARAARGRELDEARAAGRAAAADAARLAAERDAAVEAARALERDAGRAEDRLAAAEARGRREAARDGRARDGELRRLRRERGALLALLREHERTKLRSAARRGDDGSDAPARRARLLDLQHLALGLLSDDDGGASDLSDGSSLSGESAPDSPPPRAASSRASSARRAPRIPPLS</sequence>
<feature type="compositionally biased region" description="Low complexity" evidence="2">
    <location>
        <begin position="460"/>
        <end position="475"/>
    </location>
</feature>
<dbReference type="GeneID" id="20225652"/>
<evidence type="ECO:0000256" key="2">
    <source>
        <dbReference type="SAM" id="MobiDB-lite"/>
    </source>
</evidence>
<feature type="compositionally biased region" description="Low complexity" evidence="2">
    <location>
        <begin position="482"/>
        <end position="491"/>
    </location>
</feature>
<accession>F0YGC0</accession>
<dbReference type="InParanoid" id="F0YGC0"/>
<evidence type="ECO:0000256" key="1">
    <source>
        <dbReference type="SAM" id="Coils"/>
    </source>
</evidence>
<name>F0YGC0_AURAN</name>
<protein>
    <submittedName>
        <fullName evidence="3">Uncharacterized protein</fullName>
    </submittedName>
</protein>
<dbReference type="EMBL" id="GL833138">
    <property type="protein sequence ID" value="EGB05906.1"/>
    <property type="molecule type" value="Genomic_DNA"/>
</dbReference>
<dbReference type="KEGG" id="aaf:AURANDRAFT_66104"/>
<dbReference type="AlphaFoldDB" id="F0YGC0"/>
<proteinExistence type="predicted"/>